<evidence type="ECO:0000259" key="3">
    <source>
        <dbReference type="Pfam" id="PF13193"/>
    </source>
</evidence>
<dbReference type="Pfam" id="PF00501">
    <property type="entry name" value="AMP-binding"/>
    <property type="match status" value="1"/>
</dbReference>
<accession>A0A1X1UKN1</accession>
<dbReference type="GO" id="GO:0016405">
    <property type="term" value="F:CoA-ligase activity"/>
    <property type="evidence" value="ECO:0007669"/>
    <property type="project" value="InterPro"/>
</dbReference>
<dbReference type="SUPFAM" id="SSF56801">
    <property type="entry name" value="Acetyl-CoA synthetase-like"/>
    <property type="match status" value="1"/>
</dbReference>
<dbReference type="InterPro" id="IPR025110">
    <property type="entry name" value="AMP-bd_C"/>
</dbReference>
<dbReference type="InterPro" id="IPR011957">
    <property type="entry name" value="Benz_CoA_lig"/>
</dbReference>
<dbReference type="Gene3D" id="2.30.38.10">
    <property type="entry name" value="Luciferase, Domain 3"/>
    <property type="match status" value="1"/>
</dbReference>
<protein>
    <submittedName>
        <fullName evidence="4">Benzoate--CoA ligase</fullName>
    </submittedName>
</protein>
<dbReference type="OrthoDB" id="9803968at2"/>
<dbReference type="PANTHER" id="PTHR43352">
    <property type="entry name" value="ACETYL-COA SYNTHETASE"/>
    <property type="match status" value="1"/>
</dbReference>
<evidence type="ECO:0000256" key="1">
    <source>
        <dbReference type="ARBA" id="ARBA00022598"/>
    </source>
</evidence>
<dbReference type="Gene3D" id="3.40.50.980">
    <property type="match status" value="1"/>
</dbReference>
<dbReference type="GO" id="GO:0005524">
    <property type="term" value="F:ATP binding"/>
    <property type="evidence" value="ECO:0007669"/>
    <property type="project" value="InterPro"/>
</dbReference>
<dbReference type="GO" id="GO:0044550">
    <property type="term" value="P:secondary metabolite biosynthetic process"/>
    <property type="evidence" value="ECO:0007669"/>
    <property type="project" value="TreeGrafter"/>
</dbReference>
<sequence>MSTFPEHSAAGAATALDRPLFNAAGYLVDRHLRVGRGECTAVVSSTRTLSYQDLAEEVRRVAGGLRNLGVRREDRVILCMADDVELLSGILAAMYLGAVAVPVSTMLSGPELGKLVADSRTRLVCASTEFAVQVAAATAVAPDVADVVFDGQQEIDSLPGAAVHRWECLASADPVAAAADTYEETPALWLYTSGTTGTPKAAIHRHGSIRSVAESYGAGLLGILPDDRCLSVAKLFFAYGLGNSCFFPLAVGATTVLERARPTPAVIAQRIRAERPTLFFGVPTFYSSLLASDLPDGTFESVRQGISAGEALPPVLFERFRDRFGVEVLDGIGSTEALHIFLSNQPGRARPGSAGVPVPGYEVQLRDESGAVIDAAGARGMLHVKGGSIASGYWNRADATRQVFEDGWLRTGDAVVRNADGTYSWLGRSSDMLKAGGIWVSPAEVEERLLQHPDVIEAAVVAAADASGLEKPIACVVPRPGHRADADSLVAWCREGLAAFKRPRAFVMMAELPKTATAKLRRDLLREQVADVLTRPPTAQT</sequence>
<gene>
    <name evidence="4" type="ORF">AWC05_08990</name>
</gene>
<dbReference type="AlphaFoldDB" id="A0A1X1UKN1"/>
<organism evidence="4 5">
    <name type="scientific">Mycobacterium florentinum</name>
    <dbReference type="NCBI Taxonomy" id="292462"/>
    <lineage>
        <taxon>Bacteria</taxon>
        <taxon>Bacillati</taxon>
        <taxon>Actinomycetota</taxon>
        <taxon>Actinomycetes</taxon>
        <taxon>Mycobacteriales</taxon>
        <taxon>Mycobacteriaceae</taxon>
        <taxon>Mycobacterium</taxon>
        <taxon>Mycobacterium simiae complex</taxon>
    </lineage>
</organism>
<proteinExistence type="predicted"/>
<evidence type="ECO:0000313" key="4">
    <source>
        <dbReference type="EMBL" id="ORV57395.1"/>
    </source>
</evidence>
<comment type="caution">
    <text evidence="4">The sequence shown here is derived from an EMBL/GenBank/DDBJ whole genome shotgun (WGS) entry which is preliminary data.</text>
</comment>
<dbReference type="Gene3D" id="3.30.300.30">
    <property type="match status" value="1"/>
</dbReference>
<dbReference type="EMBL" id="LQOV01000003">
    <property type="protein sequence ID" value="ORV57395.1"/>
    <property type="molecule type" value="Genomic_DNA"/>
</dbReference>
<dbReference type="InterPro" id="IPR000873">
    <property type="entry name" value="AMP-dep_synth/lig_dom"/>
</dbReference>
<feature type="domain" description="AMP-dependent synthetase/ligase" evidence="2">
    <location>
        <begin position="38"/>
        <end position="394"/>
    </location>
</feature>
<dbReference type="InterPro" id="IPR045851">
    <property type="entry name" value="AMP-bd_C_sf"/>
</dbReference>
<dbReference type="NCBIfam" id="TIGR02262">
    <property type="entry name" value="benz_CoA_lig"/>
    <property type="match status" value="1"/>
</dbReference>
<evidence type="ECO:0000313" key="5">
    <source>
        <dbReference type="Proteomes" id="UP000193010"/>
    </source>
</evidence>
<dbReference type="Proteomes" id="UP000193010">
    <property type="component" value="Unassembled WGS sequence"/>
</dbReference>
<dbReference type="STRING" id="292462.AWC05_08990"/>
<dbReference type="Gene3D" id="3.40.50.12820">
    <property type="match status" value="1"/>
</dbReference>
<dbReference type="GO" id="GO:0016878">
    <property type="term" value="F:acid-thiol ligase activity"/>
    <property type="evidence" value="ECO:0007669"/>
    <property type="project" value="TreeGrafter"/>
</dbReference>
<feature type="domain" description="AMP-binding enzyme C-terminal" evidence="3">
    <location>
        <begin position="444"/>
        <end position="519"/>
    </location>
</feature>
<dbReference type="PANTHER" id="PTHR43352:SF1">
    <property type="entry name" value="ANTHRANILATE--COA LIGASE"/>
    <property type="match status" value="1"/>
</dbReference>
<evidence type="ECO:0000259" key="2">
    <source>
        <dbReference type="Pfam" id="PF00501"/>
    </source>
</evidence>
<dbReference type="Pfam" id="PF13193">
    <property type="entry name" value="AMP-binding_C"/>
    <property type="match status" value="1"/>
</dbReference>
<name>A0A1X1UKN1_MYCFL</name>
<reference evidence="4 5" key="1">
    <citation type="submission" date="2016-01" db="EMBL/GenBank/DDBJ databases">
        <title>The new phylogeny of the genus Mycobacterium.</title>
        <authorList>
            <person name="Tarcisio F."/>
            <person name="Conor M."/>
            <person name="Antonella G."/>
            <person name="Elisabetta G."/>
            <person name="Giulia F.S."/>
            <person name="Sara T."/>
            <person name="Anna F."/>
            <person name="Clotilde B."/>
            <person name="Roberto B."/>
            <person name="Veronica D.S."/>
            <person name="Fabio R."/>
            <person name="Monica P."/>
            <person name="Olivier J."/>
            <person name="Enrico T."/>
            <person name="Nicola S."/>
        </authorList>
    </citation>
    <scope>NUCLEOTIDE SEQUENCE [LARGE SCALE GENOMIC DNA]</scope>
    <source>
        <strain evidence="4 5">DSM 44852</strain>
    </source>
</reference>
<keyword evidence="1 4" id="KW-0436">Ligase</keyword>
<dbReference type="RefSeq" id="WP_085219799.1">
    <property type="nucleotide sequence ID" value="NZ_AP022576.1"/>
</dbReference>
<keyword evidence="5" id="KW-1185">Reference proteome</keyword>